<feature type="transmembrane region" description="Helical" evidence="1">
    <location>
        <begin position="12"/>
        <end position="32"/>
    </location>
</feature>
<dbReference type="EMBL" id="DAAXGR010000004">
    <property type="protein sequence ID" value="HAG0927948.1"/>
    <property type="molecule type" value="Genomic_DNA"/>
</dbReference>
<organism evidence="2">
    <name type="scientific">Salmonella enterica</name>
    <name type="common">Salmonella choleraesuis</name>
    <dbReference type="NCBI Taxonomy" id="28901"/>
    <lineage>
        <taxon>Bacteria</taxon>
        <taxon>Pseudomonadati</taxon>
        <taxon>Pseudomonadota</taxon>
        <taxon>Gammaproteobacteria</taxon>
        <taxon>Enterobacterales</taxon>
        <taxon>Enterobacteriaceae</taxon>
        <taxon>Salmonella</taxon>
    </lineage>
</organism>
<evidence type="ECO:0000313" key="2">
    <source>
        <dbReference type="EMBL" id="HAG0927948.1"/>
    </source>
</evidence>
<gene>
    <name evidence="2" type="ORF">G8S40_001929</name>
</gene>
<keyword evidence="1" id="KW-0812">Transmembrane</keyword>
<protein>
    <submittedName>
        <fullName evidence="2">Uncharacterized protein</fullName>
    </submittedName>
</protein>
<reference evidence="2" key="1">
    <citation type="journal article" date="2018" name="Genome Biol.">
        <title>SKESA: strategic k-mer extension for scrupulous assemblies.</title>
        <authorList>
            <person name="Souvorov A."/>
            <person name="Agarwala R."/>
            <person name="Lipman D.J."/>
        </authorList>
    </citation>
    <scope>NUCLEOTIDE SEQUENCE</scope>
    <source>
        <strain evidence="2">MA.CK_94/00004459</strain>
    </source>
</reference>
<comment type="caution">
    <text evidence="2">The sequence shown here is derived from an EMBL/GenBank/DDBJ whole genome shotgun (WGS) entry which is preliminary data.</text>
</comment>
<sequence>MSLKKLDVTDYLFILFLIFVLAGYWSFLNHIIEQSRLDQAVVTLRDIRVIGKVTESIPVNSYTARLRLDDGTTLILETTDAIPAGVTAVLRRTANQKDWLCLKALSTDNIKCYPLQGDLF</sequence>
<name>A0A757VVR4_SALER</name>
<keyword evidence="1" id="KW-1133">Transmembrane helix</keyword>
<keyword evidence="1" id="KW-0472">Membrane</keyword>
<reference evidence="2" key="2">
    <citation type="submission" date="2020-02" db="EMBL/GenBank/DDBJ databases">
        <authorList>
            <consortium name="NCBI Pathogen Detection Project"/>
        </authorList>
    </citation>
    <scope>NUCLEOTIDE SEQUENCE</scope>
    <source>
        <strain evidence="2">MA.CK_94/00004459</strain>
    </source>
</reference>
<accession>A0A757VVR4</accession>
<evidence type="ECO:0000256" key="1">
    <source>
        <dbReference type="SAM" id="Phobius"/>
    </source>
</evidence>
<dbReference type="AlphaFoldDB" id="A0A757VVR4"/>
<proteinExistence type="predicted"/>